<dbReference type="OMA" id="QWMTANT"/>
<protein>
    <submittedName>
        <fullName evidence="2">Transposable element P transposase</fullName>
    </submittedName>
</protein>
<feature type="non-terminal residue" evidence="2">
    <location>
        <position position="580"/>
    </location>
</feature>
<dbReference type="AlphaFoldDB" id="A0A087UCC5"/>
<dbReference type="OrthoDB" id="6432437at2759"/>
<dbReference type="EMBL" id="KK119185">
    <property type="protein sequence ID" value="KFM75014.1"/>
    <property type="molecule type" value="Genomic_DNA"/>
</dbReference>
<reference evidence="2 3" key="1">
    <citation type="submission" date="2013-11" db="EMBL/GenBank/DDBJ databases">
        <title>Genome sequencing of Stegodyphus mimosarum.</title>
        <authorList>
            <person name="Bechsgaard J."/>
        </authorList>
    </citation>
    <scope>NUCLEOTIDE SEQUENCE [LARGE SCALE GENOMIC DNA]</scope>
</reference>
<evidence type="ECO:0000313" key="3">
    <source>
        <dbReference type="Proteomes" id="UP000054359"/>
    </source>
</evidence>
<feature type="domain" description="Transposable element P transposase-like RNase H" evidence="1">
    <location>
        <begin position="50"/>
        <end position="163"/>
    </location>
</feature>
<name>A0A087UCC5_STEMI</name>
<sequence length="580" mass="66403">MFYLLSPQAYKFVRQSGNLILPHPSTIHKISSKLNVNPQKEADDMLFLAYAKQKACYLKEHELYVSLMMDEIHIRPFLDYKSGDIVGIGQEVDNLASSAHVFMIQSILCSFKDVVHILPSKKMTAEVLFTVLKKVIVGLEGIGFKVIVVVSDNNSINRRCISLFNNPLSNFVFPHPVDATRPLFYAVDPVHIIKSVRNNWLNQKNPEQAMYFPNFDLSSNNVCTSSFLTLKNMYEAESGNLLKYGYTISRKALWPTNLERQSVKLALQIFNQQVSQGLKELGVKHNLLKFHETSAYIKIFSSWFSIMNVKTPNKGVHSCDEFCKPLVWNESDRKFVFLNNFLDWLIKWKDMKSDTGRLTKETLSALILTTTCMIELCRYCIGELNMSYFLPGKIQTDELEHRFSLYRRMAGTHYHISLRQVFEVENKLRACSVLNLTMLSKSKGIIVIDDFSNSFDLIDTSREITVKYIHNFKHIDVTDADLESMVDKLPLVAYLAGYCCHSVMNRLKCDDCGGNLVIEKPLIIPPNFKHIHNCDGGGLKYLSADVINVILHNFIVVQKLISPEYEKSFLQVSNQRNLIS</sequence>
<dbReference type="Pfam" id="PF21787">
    <property type="entry name" value="TNP-like_RNaseH_N"/>
    <property type="match status" value="1"/>
</dbReference>
<dbReference type="InterPro" id="IPR048365">
    <property type="entry name" value="TNP-like_RNaseH_N"/>
</dbReference>
<accession>A0A087UCC5</accession>
<dbReference type="Proteomes" id="UP000054359">
    <property type="component" value="Unassembled WGS sequence"/>
</dbReference>
<evidence type="ECO:0000259" key="1">
    <source>
        <dbReference type="Pfam" id="PF21787"/>
    </source>
</evidence>
<keyword evidence="3" id="KW-1185">Reference proteome</keyword>
<gene>
    <name evidence="2" type="ORF">X975_09589</name>
</gene>
<organism evidence="2 3">
    <name type="scientific">Stegodyphus mimosarum</name>
    <name type="common">African social velvet spider</name>
    <dbReference type="NCBI Taxonomy" id="407821"/>
    <lineage>
        <taxon>Eukaryota</taxon>
        <taxon>Metazoa</taxon>
        <taxon>Ecdysozoa</taxon>
        <taxon>Arthropoda</taxon>
        <taxon>Chelicerata</taxon>
        <taxon>Arachnida</taxon>
        <taxon>Araneae</taxon>
        <taxon>Araneomorphae</taxon>
        <taxon>Entelegynae</taxon>
        <taxon>Eresoidea</taxon>
        <taxon>Eresidae</taxon>
        <taxon>Stegodyphus</taxon>
    </lineage>
</organism>
<evidence type="ECO:0000313" key="2">
    <source>
        <dbReference type="EMBL" id="KFM75014.1"/>
    </source>
</evidence>
<proteinExistence type="predicted"/>